<accession>A0A1J4KE32</accession>
<proteinExistence type="inferred from homology"/>
<dbReference type="GO" id="GO:0016020">
    <property type="term" value="C:membrane"/>
    <property type="evidence" value="ECO:0007669"/>
    <property type="project" value="UniProtKB-SubCell"/>
</dbReference>
<dbReference type="OrthoDB" id="28208at2759"/>
<organism evidence="10 11">
    <name type="scientific">Tritrichomonas foetus</name>
    <dbReference type="NCBI Taxonomy" id="1144522"/>
    <lineage>
        <taxon>Eukaryota</taxon>
        <taxon>Metamonada</taxon>
        <taxon>Parabasalia</taxon>
        <taxon>Tritrichomonadida</taxon>
        <taxon>Tritrichomonadidae</taxon>
        <taxon>Tritrichomonas</taxon>
    </lineage>
</organism>
<evidence type="ECO:0000256" key="5">
    <source>
        <dbReference type="ARBA" id="ARBA00022970"/>
    </source>
</evidence>
<evidence type="ECO:0000256" key="1">
    <source>
        <dbReference type="ARBA" id="ARBA00004141"/>
    </source>
</evidence>
<dbReference type="GO" id="GO:0015179">
    <property type="term" value="F:L-amino acid transmembrane transporter activity"/>
    <property type="evidence" value="ECO:0007669"/>
    <property type="project" value="TreeGrafter"/>
</dbReference>
<dbReference type="InterPro" id="IPR013057">
    <property type="entry name" value="AA_transpt_TM"/>
</dbReference>
<evidence type="ECO:0000256" key="8">
    <source>
        <dbReference type="SAM" id="Phobius"/>
    </source>
</evidence>
<feature type="domain" description="Amino acid transporter transmembrane" evidence="9">
    <location>
        <begin position="37"/>
        <end position="425"/>
    </location>
</feature>
<feature type="transmembrane region" description="Helical" evidence="8">
    <location>
        <begin position="111"/>
        <end position="134"/>
    </location>
</feature>
<dbReference type="EMBL" id="MLAK01000683">
    <property type="protein sequence ID" value="OHT07886.1"/>
    <property type="molecule type" value="Genomic_DNA"/>
</dbReference>
<dbReference type="RefSeq" id="XP_068361022.1">
    <property type="nucleotide sequence ID" value="XM_068503343.1"/>
</dbReference>
<feature type="transmembrane region" description="Helical" evidence="8">
    <location>
        <begin position="39"/>
        <end position="59"/>
    </location>
</feature>
<evidence type="ECO:0000256" key="7">
    <source>
        <dbReference type="ARBA" id="ARBA00023136"/>
    </source>
</evidence>
<keyword evidence="7 8" id="KW-0472">Membrane</keyword>
<evidence type="ECO:0000313" key="10">
    <source>
        <dbReference type="EMBL" id="OHT07886.1"/>
    </source>
</evidence>
<keyword evidence="4 8" id="KW-0812">Transmembrane</keyword>
<feature type="transmembrane region" description="Helical" evidence="8">
    <location>
        <begin position="403"/>
        <end position="425"/>
    </location>
</feature>
<feature type="transmembrane region" description="Helical" evidence="8">
    <location>
        <begin position="179"/>
        <end position="201"/>
    </location>
</feature>
<name>A0A1J4KE32_9EUKA</name>
<evidence type="ECO:0000259" key="9">
    <source>
        <dbReference type="Pfam" id="PF01490"/>
    </source>
</evidence>
<feature type="transmembrane region" description="Helical" evidence="8">
    <location>
        <begin position="71"/>
        <end position="91"/>
    </location>
</feature>
<dbReference type="VEuPathDB" id="TrichDB:TRFO_23753"/>
<feature type="transmembrane region" description="Helical" evidence="8">
    <location>
        <begin position="221"/>
        <end position="245"/>
    </location>
</feature>
<evidence type="ECO:0000256" key="2">
    <source>
        <dbReference type="ARBA" id="ARBA00008066"/>
    </source>
</evidence>
<feature type="transmembrane region" description="Helical" evidence="8">
    <location>
        <begin position="372"/>
        <end position="391"/>
    </location>
</feature>
<comment type="caution">
    <text evidence="10">The sequence shown here is derived from an EMBL/GenBank/DDBJ whole genome shotgun (WGS) entry which is preliminary data.</text>
</comment>
<feature type="transmembrane region" description="Helical" evidence="8">
    <location>
        <begin position="299"/>
        <end position="325"/>
    </location>
</feature>
<keyword evidence="5" id="KW-0029">Amino-acid transport</keyword>
<dbReference type="GeneID" id="94838047"/>
<gene>
    <name evidence="10" type="ORF">TRFO_23753</name>
</gene>
<comment type="subcellular location">
    <subcellularLocation>
        <location evidence="1">Membrane</location>
        <topology evidence="1">Multi-pass membrane protein</topology>
    </subcellularLocation>
</comment>
<dbReference type="AlphaFoldDB" id="A0A1J4KE32"/>
<dbReference type="PANTHER" id="PTHR22950">
    <property type="entry name" value="AMINO ACID TRANSPORTER"/>
    <property type="match status" value="1"/>
</dbReference>
<evidence type="ECO:0000256" key="4">
    <source>
        <dbReference type="ARBA" id="ARBA00022692"/>
    </source>
</evidence>
<evidence type="ECO:0000256" key="6">
    <source>
        <dbReference type="ARBA" id="ARBA00022989"/>
    </source>
</evidence>
<dbReference type="Proteomes" id="UP000179807">
    <property type="component" value="Unassembled WGS sequence"/>
</dbReference>
<feature type="transmembrane region" description="Helical" evidence="8">
    <location>
        <begin position="257"/>
        <end position="279"/>
    </location>
</feature>
<keyword evidence="3" id="KW-0813">Transport</keyword>
<evidence type="ECO:0000313" key="11">
    <source>
        <dbReference type="Proteomes" id="UP000179807"/>
    </source>
</evidence>
<comment type="similarity">
    <text evidence="2">Belongs to the amino acid/polyamine transporter 2 family.</text>
</comment>
<dbReference type="PANTHER" id="PTHR22950:SF458">
    <property type="entry name" value="SODIUM-COUPLED NEUTRAL AMINO ACID TRANSPORTER 11-RELATED"/>
    <property type="match status" value="1"/>
</dbReference>
<sequence length="437" mass="47974">MKTVPFYYGHYHDPNILSSFELQDQSSSQIKTSKKYSSCFTTMMNLLNTLIGAEILGIANSMTLCGVYVSVGLMVICASLSYAATILVIRLQNRTGAESINDLAAKLLGRWGGNLLSGLTLCFTYSCQVAYLVIGSETVNSWLNIAHLYEWESGWRRAIIVFAYSMLLPIALTIPKNMGFLDTASTAAIGCLVVFVIVMIVKACQMLPSQGIEASVESYKFGLNIFNALAIYAMIFALPAIVLPLIKPFNPSLRKRYVLIGSAFMTCFTIILLPSILGYLMFGKGTEQIIFQNFSSSDIIIQIVRVTFFFVVNASFPVVGIAVATDISDLIYHEHDPANLPWGKRIICLLIADAPPLLIAMVLPKVRPALEIGGAFGGCLTNFFFPPMLWLKQSDKKLFHPTNILCMLFVGFGVISAAIATYQAVIDAYHTFAGTEE</sequence>
<keyword evidence="11" id="KW-1185">Reference proteome</keyword>
<reference evidence="10" key="1">
    <citation type="submission" date="2016-10" db="EMBL/GenBank/DDBJ databases">
        <authorList>
            <person name="Benchimol M."/>
            <person name="Almeida L.G."/>
            <person name="Vasconcelos A.T."/>
            <person name="Perreira-Neves A."/>
            <person name="Rosa I.A."/>
            <person name="Tasca T."/>
            <person name="Bogo M.R."/>
            <person name="de Souza W."/>
        </authorList>
    </citation>
    <scope>NUCLEOTIDE SEQUENCE [LARGE SCALE GENOMIC DNA]</scope>
    <source>
        <strain evidence="10">K</strain>
    </source>
</reference>
<keyword evidence="6 8" id="KW-1133">Transmembrane helix</keyword>
<evidence type="ECO:0000256" key="3">
    <source>
        <dbReference type="ARBA" id="ARBA00022448"/>
    </source>
</evidence>
<dbReference type="Pfam" id="PF01490">
    <property type="entry name" value="Aa_trans"/>
    <property type="match status" value="1"/>
</dbReference>
<protein>
    <submittedName>
        <fullName evidence="10">Transmembrane amino acid transporter protein</fullName>
    </submittedName>
</protein>